<keyword evidence="1" id="KW-1133">Transmembrane helix</keyword>
<keyword evidence="1" id="KW-0812">Transmembrane</keyword>
<dbReference type="PROSITE" id="PS51257">
    <property type="entry name" value="PROKAR_LIPOPROTEIN"/>
    <property type="match status" value="1"/>
</dbReference>
<reference evidence="2" key="1">
    <citation type="submission" date="2023-03" db="EMBL/GenBank/DDBJ databases">
        <title>Massive genome expansion in bonnet fungi (Mycena s.s.) driven by repeated elements and novel gene families across ecological guilds.</title>
        <authorList>
            <consortium name="Lawrence Berkeley National Laboratory"/>
            <person name="Harder C.B."/>
            <person name="Miyauchi S."/>
            <person name="Viragh M."/>
            <person name="Kuo A."/>
            <person name="Thoen E."/>
            <person name="Andreopoulos B."/>
            <person name="Lu D."/>
            <person name="Skrede I."/>
            <person name="Drula E."/>
            <person name="Henrissat B."/>
            <person name="Morin E."/>
            <person name="Kohler A."/>
            <person name="Barry K."/>
            <person name="LaButti K."/>
            <person name="Morin E."/>
            <person name="Salamov A."/>
            <person name="Lipzen A."/>
            <person name="Mereny Z."/>
            <person name="Hegedus B."/>
            <person name="Baldrian P."/>
            <person name="Stursova M."/>
            <person name="Weitz H."/>
            <person name="Taylor A."/>
            <person name="Grigoriev I.V."/>
            <person name="Nagy L.G."/>
            <person name="Martin F."/>
            <person name="Kauserud H."/>
        </authorList>
    </citation>
    <scope>NUCLEOTIDE SEQUENCE</scope>
    <source>
        <strain evidence="2">CBHHK067</strain>
    </source>
</reference>
<proteinExistence type="predicted"/>
<name>A0AAD7BCH9_MYCRO</name>
<protein>
    <submittedName>
        <fullName evidence="2">Uncharacterized protein</fullName>
    </submittedName>
</protein>
<accession>A0AAD7BCH9</accession>
<dbReference type="EMBL" id="JARKIE010000785">
    <property type="protein sequence ID" value="KAJ7616880.1"/>
    <property type="molecule type" value="Genomic_DNA"/>
</dbReference>
<sequence>MLIAYLRTHARPLTSVLSFPLSMLSCTPILLFVCSLFFVLLSYAQHHSYSPFLAYYSPFLAPALRPTLLPSACAPQPILSFLLYTYITYHASYIHCICTRTCTYISARPPG</sequence>
<keyword evidence="3" id="KW-1185">Reference proteome</keyword>
<comment type="caution">
    <text evidence="2">The sequence shown here is derived from an EMBL/GenBank/DDBJ whole genome shotgun (WGS) entry which is preliminary data.</text>
</comment>
<evidence type="ECO:0000313" key="3">
    <source>
        <dbReference type="Proteomes" id="UP001221757"/>
    </source>
</evidence>
<evidence type="ECO:0000313" key="2">
    <source>
        <dbReference type="EMBL" id="KAJ7616880.1"/>
    </source>
</evidence>
<feature type="transmembrane region" description="Helical" evidence="1">
    <location>
        <begin position="20"/>
        <end position="43"/>
    </location>
</feature>
<organism evidence="2 3">
    <name type="scientific">Mycena rosella</name>
    <name type="common">Pink bonnet</name>
    <name type="synonym">Agaricus rosellus</name>
    <dbReference type="NCBI Taxonomy" id="1033263"/>
    <lineage>
        <taxon>Eukaryota</taxon>
        <taxon>Fungi</taxon>
        <taxon>Dikarya</taxon>
        <taxon>Basidiomycota</taxon>
        <taxon>Agaricomycotina</taxon>
        <taxon>Agaricomycetes</taxon>
        <taxon>Agaricomycetidae</taxon>
        <taxon>Agaricales</taxon>
        <taxon>Marasmiineae</taxon>
        <taxon>Mycenaceae</taxon>
        <taxon>Mycena</taxon>
    </lineage>
</organism>
<dbReference type="Proteomes" id="UP001221757">
    <property type="component" value="Unassembled WGS sequence"/>
</dbReference>
<evidence type="ECO:0000256" key="1">
    <source>
        <dbReference type="SAM" id="Phobius"/>
    </source>
</evidence>
<keyword evidence="1" id="KW-0472">Membrane</keyword>
<gene>
    <name evidence="2" type="ORF">B0H17DRAFT_1114979</name>
</gene>
<dbReference type="AlphaFoldDB" id="A0AAD7BCH9"/>